<gene>
    <name evidence="1" type="ORF">H66_0019</name>
</gene>
<evidence type="ECO:0000313" key="2">
    <source>
        <dbReference type="Proteomes" id="UP000011154"/>
    </source>
</evidence>
<organism evidence="1 2">
    <name type="scientific">Pseudomonas phage H66</name>
    <dbReference type="NCBI Taxonomy" id="2928683"/>
    <lineage>
        <taxon>Viruses</taxon>
        <taxon>Duplodnaviria</taxon>
        <taxon>Heunggongvirae</taxon>
        <taxon>Uroviricota</taxon>
        <taxon>Caudoviricetes</taxon>
        <taxon>Hollowayvirus</taxon>
        <taxon>Hollowayvirus H66</taxon>
    </lineage>
</organism>
<accession>L7TKR1</accession>
<sequence length="103" mass="11519">MGFAIICDARAGEGLGIDTLALVDRRKTRSLWWTSDDWSIAINYQKRDAAEFAAKRLKKNRARVVPFEQALRTLQAQARAIREAGDDDWGHPFESGFGGHGQS</sequence>
<name>L7TKR1_9CAUD</name>
<keyword evidence="2" id="KW-1185">Reference proteome</keyword>
<evidence type="ECO:0000313" key="1">
    <source>
        <dbReference type="EMBL" id="AGC34628.1"/>
    </source>
</evidence>
<dbReference type="Proteomes" id="UP000011154">
    <property type="component" value="Segment"/>
</dbReference>
<reference evidence="1 2" key="1">
    <citation type="submission" date="2012-12" db="EMBL/GenBank/DDBJ databases">
        <title>Complete genome sequence of Pseudomonas aeruginosa temperate bacteriophage H66.</title>
        <authorList>
            <person name="Maya O."/>
            <person name="Flores V."/>
            <person name="Guarneros G."/>
        </authorList>
    </citation>
    <scope>NUCLEOTIDE SEQUENCE [LARGE SCALE GENOMIC DNA]</scope>
</reference>
<dbReference type="EMBL" id="KC262634">
    <property type="protein sequence ID" value="AGC34628.1"/>
    <property type="molecule type" value="Genomic_DNA"/>
</dbReference>
<proteinExistence type="predicted"/>
<protein>
    <submittedName>
        <fullName evidence="1">Uncharacterized protein</fullName>
    </submittedName>
</protein>